<evidence type="ECO:0000313" key="2">
    <source>
        <dbReference type="Proteomes" id="UP000295399"/>
    </source>
</evidence>
<dbReference type="EMBL" id="SLXO01000003">
    <property type="protein sequence ID" value="TCP36135.1"/>
    <property type="molecule type" value="Genomic_DNA"/>
</dbReference>
<reference evidence="1 2" key="1">
    <citation type="submission" date="2019-03" db="EMBL/GenBank/DDBJ databases">
        <title>Genomic Encyclopedia of Type Strains, Phase IV (KMG-IV): sequencing the most valuable type-strain genomes for metagenomic binning, comparative biology and taxonomic classification.</title>
        <authorList>
            <person name="Goeker M."/>
        </authorList>
    </citation>
    <scope>NUCLEOTIDE SEQUENCE [LARGE SCALE GENOMIC DNA]</scope>
    <source>
        <strain evidence="1 2">DSM 2132</strain>
    </source>
</reference>
<dbReference type="RefSeq" id="WP_132707708.1">
    <property type="nucleotide sequence ID" value="NZ_JACIGF010000003.1"/>
</dbReference>
<evidence type="ECO:0000313" key="1">
    <source>
        <dbReference type="EMBL" id="TCP36135.1"/>
    </source>
</evidence>
<gene>
    <name evidence="1" type="ORF">EV659_10321</name>
</gene>
<proteinExistence type="predicted"/>
<keyword evidence="2" id="KW-1185">Reference proteome</keyword>
<dbReference type="Proteomes" id="UP000295399">
    <property type="component" value="Unassembled WGS sequence"/>
</dbReference>
<sequence>MTERATDRGGEERQALLRTLKRHDDPAALVSLAFVLRQAGSSAEAIEAAFSAVHRDAAVEGLSARQIAMLEDVLDQITGFCAGGKRLFDDP</sequence>
<protein>
    <submittedName>
        <fullName evidence="1">Uncharacterized protein</fullName>
    </submittedName>
</protein>
<dbReference type="InParanoid" id="A0A4R2PPY8"/>
<comment type="caution">
    <text evidence="1">The sequence shown here is derived from an EMBL/GenBank/DDBJ whole genome shotgun (WGS) entry which is preliminary data.</text>
</comment>
<accession>A0A4R2PPY8</accession>
<name>A0A4R2PPY8_RHOSA</name>
<dbReference type="AlphaFoldDB" id="A0A4R2PPY8"/>
<organism evidence="1 2">
    <name type="scientific">Rhodothalassium salexigens DSM 2132</name>
    <dbReference type="NCBI Taxonomy" id="1188247"/>
    <lineage>
        <taxon>Bacteria</taxon>
        <taxon>Pseudomonadati</taxon>
        <taxon>Pseudomonadota</taxon>
        <taxon>Alphaproteobacteria</taxon>
        <taxon>Rhodothalassiales</taxon>
        <taxon>Rhodothalassiaceae</taxon>
        <taxon>Rhodothalassium</taxon>
    </lineage>
</organism>